<evidence type="ECO:0000313" key="4">
    <source>
        <dbReference type="Proteomes" id="UP000216147"/>
    </source>
</evidence>
<gene>
    <name evidence="3" type="ORF">B7Y86_02630</name>
</gene>
<evidence type="ECO:0000259" key="2">
    <source>
        <dbReference type="PROSITE" id="PS50206"/>
    </source>
</evidence>
<dbReference type="PANTHER" id="PTHR44086:SF10">
    <property type="entry name" value="THIOSULFATE SULFURTRANSFERASE_RHODANESE-LIKE DOMAIN-CONTAINING PROTEIN 3"/>
    <property type="match status" value="1"/>
</dbReference>
<dbReference type="SUPFAM" id="SSF52821">
    <property type="entry name" value="Rhodanese/Cell cycle control phosphatase"/>
    <property type="match status" value="1"/>
</dbReference>
<keyword evidence="1" id="KW-0472">Membrane</keyword>
<protein>
    <recommendedName>
        <fullName evidence="2">Rhodanese domain-containing protein</fullName>
    </recommendedName>
</protein>
<feature type="domain" description="Rhodanese" evidence="2">
    <location>
        <begin position="13"/>
        <end position="100"/>
    </location>
</feature>
<accession>A0A258HNP8</accession>
<dbReference type="InterPro" id="IPR036873">
    <property type="entry name" value="Rhodanese-like_dom_sf"/>
</dbReference>
<dbReference type="PROSITE" id="PS50206">
    <property type="entry name" value="RHODANESE_3"/>
    <property type="match status" value="1"/>
</dbReference>
<proteinExistence type="predicted"/>
<keyword evidence="1" id="KW-0812">Transmembrane</keyword>
<evidence type="ECO:0000313" key="3">
    <source>
        <dbReference type="EMBL" id="OYX58601.1"/>
    </source>
</evidence>
<dbReference type="Pfam" id="PF11127">
    <property type="entry name" value="YgaP-like_TM"/>
    <property type="match status" value="1"/>
</dbReference>
<dbReference type="AlphaFoldDB" id="A0A258HNP8"/>
<evidence type="ECO:0000256" key="1">
    <source>
        <dbReference type="SAM" id="Phobius"/>
    </source>
</evidence>
<feature type="transmembrane region" description="Helical" evidence="1">
    <location>
        <begin position="112"/>
        <end position="134"/>
    </location>
</feature>
<dbReference type="Proteomes" id="UP000216147">
    <property type="component" value="Unassembled WGS sequence"/>
</dbReference>
<dbReference type="Gene3D" id="3.40.250.10">
    <property type="entry name" value="Rhodanese-like domain"/>
    <property type="match status" value="1"/>
</dbReference>
<sequence length="175" mass="19019">MRYVSPETAQRLVRAGALLVDIRDADEHARERIPGAVLNPMSAWDDSEASPEQTLIFHCRSGSRTDMNIDRLAAKAGACDWYVVDGGVEAWRKAGLTTIRDRSQPIDLQRQVFIVAGGLVAVGVFLGILVSSWFLTLPMFVGLGLTLSGLTGFCGMARILALAPWNRHAPPLMTA</sequence>
<feature type="transmembrane region" description="Helical" evidence="1">
    <location>
        <begin position="140"/>
        <end position="163"/>
    </location>
</feature>
<comment type="caution">
    <text evidence="3">The sequence shown here is derived from an EMBL/GenBank/DDBJ whole genome shotgun (WGS) entry which is preliminary data.</text>
</comment>
<dbReference type="InterPro" id="IPR021309">
    <property type="entry name" value="YgaP-like_TM"/>
</dbReference>
<dbReference type="SMART" id="SM00450">
    <property type="entry name" value="RHOD"/>
    <property type="match status" value="1"/>
</dbReference>
<dbReference type="InterPro" id="IPR001763">
    <property type="entry name" value="Rhodanese-like_dom"/>
</dbReference>
<reference evidence="3 4" key="1">
    <citation type="submission" date="2017-03" db="EMBL/GenBank/DDBJ databases">
        <title>Lifting the veil on microbial sulfur biogeochemistry in mining wastewaters.</title>
        <authorList>
            <person name="Kantor R.S."/>
            <person name="Colenbrander Nelson T."/>
            <person name="Marshall S."/>
            <person name="Bennett D."/>
            <person name="Apte S."/>
            <person name="Camacho D."/>
            <person name="Thomas B.C."/>
            <person name="Warren L.A."/>
            <person name="Banfield J.F."/>
        </authorList>
    </citation>
    <scope>NUCLEOTIDE SEQUENCE [LARGE SCALE GENOMIC DNA]</scope>
    <source>
        <strain evidence="3">32-68-21</strain>
    </source>
</reference>
<keyword evidence="1" id="KW-1133">Transmembrane helix</keyword>
<dbReference type="Pfam" id="PF00581">
    <property type="entry name" value="Rhodanese"/>
    <property type="match status" value="1"/>
</dbReference>
<organism evidence="3 4">
    <name type="scientific">Brevundimonas subvibrioides</name>
    <dbReference type="NCBI Taxonomy" id="74313"/>
    <lineage>
        <taxon>Bacteria</taxon>
        <taxon>Pseudomonadati</taxon>
        <taxon>Pseudomonadota</taxon>
        <taxon>Alphaproteobacteria</taxon>
        <taxon>Caulobacterales</taxon>
        <taxon>Caulobacteraceae</taxon>
        <taxon>Brevundimonas</taxon>
    </lineage>
</organism>
<dbReference type="EMBL" id="NCEQ01000002">
    <property type="protein sequence ID" value="OYX58601.1"/>
    <property type="molecule type" value="Genomic_DNA"/>
</dbReference>
<name>A0A258HNP8_9CAUL</name>
<dbReference type="Gene3D" id="6.10.140.1340">
    <property type="match status" value="1"/>
</dbReference>
<dbReference type="GO" id="GO:0004792">
    <property type="term" value="F:thiosulfate-cyanide sulfurtransferase activity"/>
    <property type="evidence" value="ECO:0007669"/>
    <property type="project" value="TreeGrafter"/>
</dbReference>
<dbReference type="PANTHER" id="PTHR44086">
    <property type="entry name" value="THIOSULFATE SULFURTRANSFERASE RDL2, MITOCHONDRIAL-RELATED"/>
    <property type="match status" value="1"/>
</dbReference>